<dbReference type="PANTHER" id="PTHR44196:SF1">
    <property type="entry name" value="DEHYDROGENASE_REDUCTASE SDR FAMILY MEMBER 7B"/>
    <property type="match status" value="1"/>
</dbReference>
<dbReference type="CDD" id="cd05233">
    <property type="entry name" value="SDR_c"/>
    <property type="match status" value="1"/>
</dbReference>
<dbReference type="PANTHER" id="PTHR44196">
    <property type="entry name" value="DEHYDROGENASE/REDUCTASE SDR FAMILY MEMBER 7B"/>
    <property type="match status" value="1"/>
</dbReference>
<evidence type="ECO:0000313" key="5">
    <source>
        <dbReference type="EMBL" id="KGH45253.1"/>
    </source>
</evidence>
<dbReference type="OrthoDB" id="9797538at2"/>
<comment type="caution">
    <text evidence="5">The sequence shown here is derived from an EMBL/GenBank/DDBJ whole genome shotgun (WGS) entry which is preliminary data.</text>
</comment>
<dbReference type="InterPro" id="IPR020904">
    <property type="entry name" value="Sc_DH/Rdtase_CS"/>
</dbReference>
<dbReference type="SMART" id="SM00822">
    <property type="entry name" value="PKS_KR"/>
    <property type="match status" value="1"/>
</dbReference>
<dbReference type="Proteomes" id="UP000029713">
    <property type="component" value="Unassembled WGS sequence"/>
</dbReference>
<sequence>MDLHDRSILLTGAATGIGRSLALQLADHAPRLTLVGRRSQPLEEVADLVRERGGHASVVAVDLTEPGAAATAVAAAQEQFGGIDVLVNNAGNVRAGRLEAIEEAEVAAQIALNLTAPILLTRAALPALRASGNGLVVNVSSGIGLVGMPFYATYAATKAGIAHFGESLRRELYDEGVHVLTVFPGATSTPMMASSQAGPEHGFVYETPDEVAAATIAGMADGSLTVVRGGEARAQMIDANRTDPASLDRQLAGLKPELEKAVAGHSSL</sequence>
<evidence type="ECO:0000256" key="1">
    <source>
        <dbReference type="ARBA" id="ARBA00006484"/>
    </source>
</evidence>
<comment type="similarity">
    <text evidence="1 3">Belongs to the short-chain dehydrogenases/reductases (SDR) family.</text>
</comment>
<organism evidence="5 6">
    <name type="scientific">Modestobacter caceresii</name>
    <dbReference type="NCBI Taxonomy" id="1522368"/>
    <lineage>
        <taxon>Bacteria</taxon>
        <taxon>Bacillati</taxon>
        <taxon>Actinomycetota</taxon>
        <taxon>Actinomycetes</taxon>
        <taxon>Geodermatophilales</taxon>
        <taxon>Geodermatophilaceae</taxon>
        <taxon>Modestobacter</taxon>
    </lineage>
</organism>
<reference evidence="5 6" key="1">
    <citation type="submission" date="2014-07" db="EMBL/GenBank/DDBJ databases">
        <title>Biosystematic studies on Modestobacter strains isolated from extreme hyper-arid desert soil and from historic building.</title>
        <authorList>
            <person name="Bukarasam K."/>
            <person name="Bull A."/>
            <person name="Girard G."/>
            <person name="van Wezel G."/>
            <person name="Goodfellow M."/>
        </authorList>
    </citation>
    <scope>NUCLEOTIDE SEQUENCE [LARGE SCALE GENOMIC DNA]</scope>
    <source>
        <strain evidence="5 6">KNN45-2b</strain>
    </source>
</reference>
<dbReference type="InterPro" id="IPR057326">
    <property type="entry name" value="KR_dom"/>
</dbReference>
<dbReference type="STRING" id="1522368.IN07_18460"/>
<evidence type="ECO:0000256" key="2">
    <source>
        <dbReference type="ARBA" id="ARBA00023002"/>
    </source>
</evidence>
<evidence type="ECO:0000313" key="6">
    <source>
        <dbReference type="Proteomes" id="UP000029713"/>
    </source>
</evidence>
<gene>
    <name evidence="5" type="ORF">IN07_18460</name>
</gene>
<dbReference type="GO" id="GO:0016491">
    <property type="term" value="F:oxidoreductase activity"/>
    <property type="evidence" value="ECO:0007669"/>
    <property type="project" value="UniProtKB-KW"/>
</dbReference>
<dbReference type="AlphaFoldDB" id="A0A098Y2Y0"/>
<feature type="domain" description="Ketoreductase" evidence="4">
    <location>
        <begin position="6"/>
        <end position="186"/>
    </location>
</feature>
<name>A0A098Y2Y0_9ACTN</name>
<dbReference type="InterPro" id="IPR036291">
    <property type="entry name" value="NAD(P)-bd_dom_sf"/>
</dbReference>
<evidence type="ECO:0000259" key="4">
    <source>
        <dbReference type="SMART" id="SM00822"/>
    </source>
</evidence>
<dbReference type="PRINTS" id="PR00081">
    <property type="entry name" value="GDHRDH"/>
</dbReference>
<accession>A0A098Y2Y0</accession>
<dbReference type="RefSeq" id="WP_036338183.1">
    <property type="nucleotide sequence ID" value="NZ_JPMX01000084.1"/>
</dbReference>
<dbReference type="PRINTS" id="PR00080">
    <property type="entry name" value="SDRFAMILY"/>
</dbReference>
<keyword evidence="2" id="KW-0560">Oxidoreductase</keyword>
<dbReference type="InterPro" id="IPR002347">
    <property type="entry name" value="SDR_fam"/>
</dbReference>
<dbReference type="Pfam" id="PF00106">
    <property type="entry name" value="adh_short"/>
    <property type="match status" value="1"/>
</dbReference>
<protein>
    <recommendedName>
        <fullName evidence="4">Ketoreductase domain-containing protein</fullName>
    </recommendedName>
</protein>
<dbReference type="SUPFAM" id="SSF51735">
    <property type="entry name" value="NAD(P)-binding Rossmann-fold domains"/>
    <property type="match status" value="1"/>
</dbReference>
<dbReference type="GO" id="GO:0016020">
    <property type="term" value="C:membrane"/>
    <property type="evidence" value="ECO:0007669"/>
    <property type="project" value="TreeGrafter"/>
</dbReference>
<dbReference type="Gene3D" id="3.40.50.720">
    <property type="entry name" value="NAD(P)-binding Rossmann-like Domain"/>
    <property type="match status" value="1"/>
</dbReference>
<proteinExistence type="inferred from homology"/>
<keyword evidence="6" id="KW-1185">Reference proteome</keyword>
<dbReference type="EMBL" id="JPMX01000084">
    <property type="protein sequence ID" value="KGH45253.1"/>
    <property type="molecule type" value="Genomic_DNA"/>
</dbReference>
<dbReference type="PROSITE" id="PS00061">
    <property type="entry name" value="ADH_SHORT"/>
    <property type="match status" value="1"/>
</dbReference>
<evidence type="ECO:0000256" key="3">
    <source>
        <dbReference type="RuleBase" id="RU000363"/>
    </source>
</evidence>